<dbReference type="InterPro" id="IPR029060">
    <property type="entry name" value="PIN-like_dom_sf"/>
</dbReference>
<dbReference type="SMART" id="SM00670">
    <property type="entry name" value="PINc"/>
    <property type="match status" value="1"/>
</dbReference>
<keyword evidence="4" id="KW-1185">Reference proteome</keyword>
<evidence type="ECO:0000313" key="4">
    <source>
        <dbReference type="Proteomes" id="UP000578697"/>
    </source>
</evidence>
<feature type="domain" description="PIN" evidence="1">
    <location>
        <begin position="1"/>
        <end position="114"/>
    </location>
</feature>
<dbReference type="Gene3D" id="3.40.50.1010">
    <property type="entry name" value="5'-nuclease"/>
    <property type="match status" value="1"/>
</dbReference>
<dbReference type="RefSeq" id="WP_184652405.1">
    <property type="nucleotide sequence ID" value="NZ_JACHFR010000002.1"/>
</dbReference>
<dbReference type="CDD" id="cd09854">
    <property type="entry name" value="PIN_VapC-like"/>
    <property type="match status" value="1"/>
</dbReference>
<dbReference type="AlphaFoldDB" id="A0A840SB42"/>
<organism evidence="2 4">
    <name type="scientific">Treponema rectale</name>
    <dbReference type="NCBI Taxonomy" id="744512"/>
    <lineage>
        <taxon>Bacteria</taxon>
        <taxon>Pseudomonadati</taxon>
        <taxon>Spirochaetota</taxon>
        <taxon>Spirochaetia</taxon>
        <taxon>Spirochaetales</taxon>
        <taxon>Treponemataceae</taxon>
        <taxon>Treponema</taxon>
    </lineage>
</organism>
<dbReference type="PANTHER" id="PTHR34610:SF3">
    <property type="entry name" value="SSL7007 PROTEIN"/>
    <property type="match status" value="1"/>
</dbReference>
<dbReference type="Proteomes" id="UP000593591">
    <property type="component" value="Chromosome"/>
</dbReference>
<evidence type="ECO:0000313" key="5">
    <source>
        <dbReference type="Proteomes" id="UP000593591"/>
    </source>
</evidence>
<name>A0A840SB42_9SPIR</name>
<protein>
    <submittedName>
        <fullName evidence="2">Putative PIN family toxin of toxin-antitoxin system</fullName>
    </submittedName>
    <submittedName>
        <fullName evidence="3">Putative toxin-antitoxin system toxin component, PIN family</fullName>
    </submittedName>
</protein>
<dbReference type="InterPro" id="IPR002850">
    <property type="entry name" value="PIN_toxin-like"/>
</dbReference>
<dbReference type="NCBIfam" id="TIGR00305">
    <property type="entry name" value="putative toxin-antitoxin system toxin component, PIN family"/>
    <property type="match status" value="1"/>
</dbReference>
<evidence type="ECO:0000313" key="2">
    <source>
        <dbReference type="EMBL" id="MBB5218967.1"/>
    </source>
</evidence>
<dbReference type="Proteomes" id="UP000578697">
    <property type="component" value="Unassembled WGS sequence"/>
</dbReference>
<evidence type="ECO:0000313" key="3">
    <source>
        <dbReference type="EMBL" id="QOS41121.1"/>
    </source>
</evidence>
<dbReference type="SUPFAM" id="SSF88723">
    <property type="entry name" value="PIN domain-like"/>
    <property type="match status" value="1"/>
</dbReference>
<reference evidence="2 4" key="2">
    <citation type="submission" date="2020-08" db="EMBL/GenBank/DDBJ databases">
        <title>Genomic Encyclopedia of Type Strains, Phase IV (KMG-IV): sequencing the most valuable type-strain genomes for metagenomic binning, comparative biology and taxonomic classification.</title>
        <authorList>
            <person name="Goeker M."/>
        </authorList>
    </citation>
    <scope>NUCLEOTIDE SEQUENCE [LARGE SCALE GENOMIC DNA]</scope>
    <source>
        <strain evidence="2 4">DSM 103679</strain>
    </source>
</reference>
<dbReference type="EMBL" id="CP031517">
    <property type="protein sequence ID" value="QOS41121.1"/>
    <property type="molecule type" value="Genomic_DNA"/>
</dbReference>
<dbReference type="Pfam" id="PF13470">
    <property type="entry name" value="PIN_3"/>
    <property type="match status" value="1"/>
</dbReference>
<dbReference type="InterPro" id="IPR002716">
    <property type="entry name" value="PIN_dom"/>
</dbReference>
<reference evidence="3 5" key="1">
    <citation type="submission" date="2018-08" db="EMBL/GenBank/DDBJ databases">
        <title>The first complete genome of Treponema rectale (CHPAT), a commensal spirochete of the bovine rectum.</title>
        <authorList>
            <person name="Staton G.J."/>
            <person name="Clegg S.R."/>
            <person name="Carter S.D."/>
            <person name="Radford A.D."/>
            <person name="Darby A."/>
            <person name="Hall N."/>
            <person name="Birtles R.J."/>
            <person name="Evans N.J."/>
        </authorList>
    </citation>
    <scope>NUCLEOTIDE SEQUENCE [LARGE SCALE GENOMIC DNA]</scope>
    <source>
        <strain evidence="3 5">CHPA</strain>
    </source>
</reference>
<sequence length="134" mass="15393">MRVFVDTNVVISTLLFPNGKVSKVFSHLLEKHTVIISSYTKEECKEVFEKKFPTKIEQLEIFFDGINFEEFTTPSKIAEKEYPKIRDIKDLPVLVSAILSDSDILLTGDKDFEDVKIDKPLIFTPAKYFDLIGN</sequence>
<dbReference type="KEGG" id="trc:DYE49_11950"/>
<dbReference type="PANTHER" id="PTHR34610">
    <property type="entry name" value="SSL7007 PROTEIN"/>
    <property type="match status" value="1"/>
</dbReference>
<evidence type="ECO:0000259" key="1">
    <source>
        <dbReference type="SMART" id="SM00670"/>
    </source>
</evidence>
<gene>
    <name evidence="3" type="ORF">DYE49_11950</name>
    <name evidence="2" type="ORF">HNP77_001336</name>
</gene>
<dbReference type="EMBL" id="JACHFR010000002">
    <property type="protein sequence ID" value="MBB5218967.1"/>
    <property type="molecule type" value="Genomic_DNA"/>
</dbReference>
<accession>A0A840SB42</accession>
<proteinExistence type="predicted"/>